<dbReference type="EC" id="2.7.11.1" evidence="1"/>
<evidence type="ECO:0000256" key="3">
    <source>
        <dbReference type="ARBA" id="ARBA00022840"/>
    </source>
</evidence>
<dbReference type="SUPFAM" id="SSF56112">
    <property type="entry name" value="Protein kinase-like (PK-like)"/>
    <property type="match status" value="1"/>
</dbReference>
<dbReference type="EMBL" id="JBJJXI010000059">
    <property type="protein sequence ID" value="KAL3398273.1"/>
    <property type="molecule type" value="Genomic_DNA"/>
</dbReference>
<protein>
    <recommendedName>
        <fullName evidence="1">non-specific serine/threonine protein kinase</fullName>
        <ecNumber evidence="1">2.7.11.1</ecNumber>
    </recommendedName>
</protein>
<dbReference type="Proteomes" id="UP001627154">
    <property type="component" value="Unassembled WGS sequence"/>
</dbReference>
<dbReference type="CDD" id="cd14015">
    <property type="entry name" value="STKc_VRK"/>
    <property type="match status" value="1"/>
</dbReference>
<feature type="compositionally biased region" description="Polar residues" evidence="5">
    <location>
        <begin position="333"/>
        <end position="350"/>
    </location>
</feature>
<keyword evidence="2 4" id="KW-0547">Nucleotide-binding</keyword>
<keyword evidence="3 4" id="KW-0067">ATP-binding</keyword>
<dbReference type="InterPro" id="IPR017441">
    <property type="entry name" value="Protein_kinase_ATP_BS"/>
</dbReference>
<keyword evidence="8" id="KW-1185">Reference proteome</keyword>
<dbReference type="GO" id="GO:0005524">
    <property type="term" value="F:ATP binding"/>
    <property type="evidence" value="ECO:0007669"/>
    <property type="project" value="UniProtKB-UniRule"/>
</dbReference>
<dbReference type="PROSITE" id="PS50011">
    <property type="entry name" value="PROTEIN_KINASE_DOM"/>
    <property type="match status" value="1"/>
</dbReference>
<feature type="region of interest" description="Disordered" evidence="5">
    <location>
        <begin position="333"/>
        <end position="399"/>
    </location>
</feature>
<gene>
    <name evidence="7" type="ORF">TKK_007458</name>
</gene>
<feature type="compositionally biased region" description="Acidic residues" evidence="5">
    <location>
        <begin position="535"/>
        <end position="546"/>
    </location>
</feature>
<dbReference type="InterPro" id="IPR050235">
    <property type="entry name" value="CK1_Ser-Thr_kinase"/>
</dbReference>
<evidence type="ECO:0000313" key="8">
    <source>
        <dbReference type="Proteomes" id="UP001627154"/>
    </source>
</evidence>
<evidence type="ECO:0000259" key="6">
    <source>
        <dbReference type="PROSITE" id="PS50011"/>
    </source>
</evidence>
<comment type="caution">
    <text evidence="7">The sequence shown here is derived from an EMBL/GenBank/DDBJ whole genome shotgun (WGS) entry which is preliminary data.</text>
</comment>
<feature type="compositionally biased region" description="Low complexity" evidence="5">
    <location>
        <begin position="464"/>
        <end position="474"/>
    </location>
</feature>
<feature type="compositionally biased region" description="Basic and acidic residues" evidence="5">
    <location>
        <begin position="524"/>
        <end position="533"/>
    </location>
</feature>
<organism evidence="7 8">
    <name type="scientific">Trichogramma kaykai</name>
    <dbReference type="NCBI Taxonomy" id="54128"/>
    <lineage>
        <taxon>Eukaryota</taxon>
        <taxon>Metazoa</taxon>
        <taxon>Ecdysozoa</taxon>
        <taxon>Arthropoda</taxon>
        <taxon>Hexapoda</taxon>
        <taxon>Insecta</taxon>
        <taxon>Pterygota</taxon>
        <taxon>Neoptera</taxon>
        <taxon>Endopterygota</taxon>
        <taxon>Hymenoptera</taxon>
        <taxon>Apocrita</taxon>
        <taxon>Proctotrupomorpha</taxon>
        <taxon>Chalcidoidea</taxon>
        <taxon>Trichogrammatidae</taxon>
        <taxon>Trichogramma</taxon>
    </lineage>
</organism>
<evidence type="ECO:0000256" key="1">
    <source>
        <dbReference type="ARBA" id="ARBA00012513"/>
    </source>
</evidence>
<sequence length="546" mass="61354">MSTAKKTAPKKKGANGYKLPDPIPKGEILTDMRKQKWKIGTSIGVGGFGEIYCAVPAENGNKPLSEYPAVIKIEPHGNGPLFVEMHFYMRNANPADINKWKKEKNLATLGMPPFLGSGSHECNGTKYRFVVMERYGTDLWKLFLENGRRFPEHTVYKVAWQIINVLEYIHDRKYIHADIKGGNLLLDLKSQNNVYLVDFGLASHYTTKSEYKLDPKKAHNGTIEYTSRDAHMGVPTMRSDFEILFYNMVQWLCGTLPWEKNLSNPSLVQQQKNEAFEDNQTFLKKCFGSTKAPAPISQFMTLLANLEFNEYPNYKKFREILTQGLQKLNHSTTGKLEFSSKTSGRTVTASKKTKASVDTDDDDASKNTRSTPVRAALARSRATPSKSIPSKAISKTKTTLTKNSSRIDSVLANDSLNDSVDSVILDERCMSGRDMRRQLLENIDGDAEYVVQIKKRKTKTASKVVATAAATTPTRRGRKKVEKVKDDSSDSEPEVIIKGTRSRRAASKRTSAEAHTTRGKSSRLKNESDRPNYDSDQDMFDESLDD</sequence>
<accession>A0ABD2WZ00</accession>
<feature type="region of interest" description="Disordered" evidence="5">
    <location>
        <begin position="464"/>
        <end position="546"/>
    </location>
</feature>
<dbReference type="PANTHER" id="PTHR11909">
    <property type="entry name" value="CASEIN KINASE-RELATED"/>
    <property type="match status" value="1"/>
</dbReference>
<evidence type="ECO:0000256" key="4">
    <source>
        <dbReference type="PROSITE-ProRule" id="PRU10141"/>
    </source>
</evidence>
<dbReference type="GO" id="GO:0004674">
    <property type="term" value="F:protein serine/threonine kinase activity"/>
    <property type="evidence" value="ECO:0007669"/>
    <property type="project" value="UniProtKB-EC"/>
</dbReference>
<feature type="binding site" evidence="4">
    <location>
        <position position="72"/>
    </location>
    <ligand>
        <name>ATP</name>
        <dbReference type="ChEBI" id="CHEBI:30616"/>
    </ligand>
</feature>
<dbReference type="SMART" id="SM00220">
    <property type="entry name" value="S_TKc"/>
    <property type="match status" value="1"/>
</dbReference>
<evidence type="ECO:0000256" key="5">
    <source>
        <dbReference type="SAM" id="MobiDB-lite"/>
    </source>
</evidence>
<reference evidence="7 8" key="1">
    <citation type="journal article" date="2024" name="bioRxiv">
        <title>A reference genome for Trichogramma kaykai: A tiny desert-dwelling parasitoid wasp with competing sex-ratio distorters.</title>
        <authorList>
            <person name="Culotta J."/>
            <person name="Lindsey A.R."/>
        </authorList>
    </citation>
    <scope>NUCLEOTIDE SEQUENCE [LARGE SCALE GENOMIC DNA]</scope>
    <source>
        <strain evidence="7 8">KSX58</strain>
    </source>
</reference>
<dbReference type="InterPro" id="IPR000719">
    <property type="entry name" value="Prot_kinase_dom"/>
</dbReference>
<dbReference type="Gene3D" id="1.10.510.10">
    <property type="entry name" value="Transferase(Phosphotransferase) domain 1"/>
    <property type="match status" value="1"/>
</dbReference>
<evidence type="ECO:0000256" key="2">
    <source>
        <dbReference type="ARBA" id="ARBA00022741"/>
    </source>
</evidence>
<feature type="domain" description="Protein kinase" evidence="6">
    <location>
        <begin position="37"/>
        <end position="308"/>
    </location>
</feature>
<dbReference type="InterPro" id="IPR008271">
    <property type="entry name" value="Ser/Thr_kinase_AS"/>
</dbReference>
<feature type="compositionally biased region" description="Low complexity" evidence="5">
    <location>
        <begin position="383"/>
        <end position="399"/>
    </location>
</feature>
<evidence type="ECO:0000313" key="7">
    <source>
        <dbReference type="EMBL" id="KAL3398273.1"/>
    </source>
</evidence>
<dbReference type="AlphaFoldDB" id="A0ABD2WZ00"/>
<proteinExistence type="predicted"/>
<dbReference type="PROSITE" id="PS00107">
    <property type="entry name" value="PROTEIN_KINASE_ATP"/>
    <property type="match status" value="1"/>
</dbReference>
<dbReference type="PROSITE" id="PS00108">
    <property type="entry name" value="PROTEIN_KINASE_ST"/>
    <property type="match status" value="1"/>
</dbReference>
<dbReference type="InterPro" id="IPR011009">
    <property type="entry name" value="Kinase-like_dom_sf"/>
</dbReference>
<name>A0ABD2WZ00_9HYME</name>
<dbReference type="Pfam" id="PF00069">
    <property type="entry name" value="Pkinase"/>
    <property type="match status" value="1"/>
</dbReference>